<organism evidence="1 2">
    <name type="scientific">Rubinisphaera italica</name>
    <dbReference type="NCBI Taxonomy" id="2527969"/>
    <lineage>
        <taxon>Bacteria</taxon>
        <taxon>Pseudomonadati</taxon>
        <taxon>Planctomycetota</taxon>
        <taxon>Planctomycetia</taxon>
        <taxon>Planctomycetales</taxon>
        <taxon>Planctomycetaceae</taxon>
        <taxon>Rubinisphaera</taxon>
    </lineage>
</organism>
<proteinExistence type="predicted"/>
<evidence type="ECO:0000313" key="2">
    <source>
        <dbReference type="Proteomes" id="UP000316095"/>
    </source>
</evidence>
<dbReference type="Proteomes" id="UP000316095">
    <property type="component" value="Unassembled WGS sequence"/>
</dbReference>
<sequence>MINHKSTLIYSTNLNILMIFTALFVLVSQSMADDLQEQNLLKFPKRINYPDQVTLYHEVEIRKEKGGELQRMVFCPIASYSKGFIYGWERCSQSVIDQGYQVLKEDRDAIISKMMIQTLDGDYAQGLTRGYLDCHKRLKFLFEKGVPEELVMKYAKMNILPQDKITSP</sequence>
<accession>A0A5C5XK75</accession>
<comment type="caution">
    <text evidence="1">The sequence shown here is derived from an EMBL/GenBank/DDBJ whole genome shotgun (WGS) entry which is preliminary data.</text>
</comment>
<keyword evidence="2" id="KW-1185">Reference proteome</keyword>
<evidence type="ECO:0000313" key="1">
    <source>
        <dbReference type="EMBL" id="TWT63617.1"/>
    </source>
</evidence>
<dbReference type="EMBL" id="SJPG01000001">
    <property type="protein sequence ID" value="TWT63617.1"/>
    <property type="molecule type" value="Genomic_DNA"/>
</dbReference>
<dbReference type="RefSeq" id="WP_146505349.1">
    <property type="nucleotide sequence ID" value="NZ_SJPG01000001.1"/>
</dbReference>
<reference evidence="1 2" key="1">
    <citation type="submission" date="2019-02" db="EMBL/GenBank/DDBJ databases">
        <title>Deep-cultivation of Planctomycetes and their phenomic and genomic characterization uncovers novel biology.</title>
        <authorList>
            <person name="Wiegand S."/>
            <person name="Jogler M."/>
            <person name="Boedeker C."/>
            <person name="Pinto D."/>
            <person name="Vollmers J."/>
            <person name="Rivas-Marin E."/>
            <person name="Kohn T."/>
            <person name="Peeters S.H."/>
            <person name="Heuer A."/>
            <person name="Rast P."/>
            <person name="Oberbeckmann S."/>
            <person name="Bunk B."/>
            <person name="Jeske O."/>
            <person name="Meyerdierks A."/>
            <person name="Storesund J.E."/>
            <person name="Kallscheuer N."/>
            <person name="Luecker S."/>
            <person name="Lage O.M."/>
            <person name="Pohl T."/>
            <person name="Merkel B.J."/>
            <person name="Hornburger P."/>
            <person name="Mueller R.-W."/>
            <person name="Bruemmer F."/>
            <person name="Labrenz M."/>
            <person name="Spormann A.M."/>
            <person name="Op Den Camp H."/>
            <person name="Overmann J."/>
            <person name="Amann R."/>
            <person name="Jetten M.S.M."/>
            <person name="Mascher T."/>
            <person name="Medema M.H."/>
            <person name="Devos D.P."/>
            <person name="Kaster A.-K."/>
            <person name="Ovreas L."/>
            <person name="Rohde M."/>
            <person name="Galperin M.Y."/>
            <person name="Jogler C."/>
        </authorList>
    </citation>
    <scope>NUCLEOTIDE SEQUENCE [LARGE SCALE GENOMIC DNA]</scope>
    <source>
        <strain evidence="1 2">Pan54</strain>
    </source>
</reference>
<dbReference type="AlphaFoldDB" id="A0A5C5XK75"/>
<name>A0A5C5XK75_9PLAN</name>
<gene>
    <name evidence="1" type="ORF">Pan54_43710</name>
</gene>
<protein>
    <submittedName>
        <fullName evidence="1">Uncharacterized protein</fullName>
    </submittedName>
</protein>